<keyword evidence="1" id="KW-0812">Transmembrane</keyword>
<organism evidence="2 3">
    <name type="scientific">Bacillus salacetis</name>
    <dbReference type="NCBI Taxonomy" id="2315464"/>
    <lineage>
        <taxon>Bacteria</taxon>
        <taxon>Bacillati</taxon>
        <taxon>Bacillota</taxon>
        <taxon>Bacilli</taxon>
        <taxon>Bacillales</taxon>
        <taxon>Bacillaceae</taxon>
        <taxon>Bacillus</taxon>
    </lineage>
</organism>
<sequence>MTGNTTFFLIGAFLLLFLLPFFVLRDMKNGKKPADIFTSNIMLFVLFLVSVGEVLRSILSSEAMVHFNQTLFLFIIIFVVSPLLFILFYHLRSDMKKWRNPEEYKYYWVYKFRYIFITVLAIVFAGALYRFYLIYEIVFG</sequence>
<keyword evidence="3" id="KW-1185">Reference proteome</keyword>
<keyword evidence="1" id="KW-0472">Membrane</keyword>
<gene>
    <name evidence="2" type="ORF">D3H55_20445</name>
</gene>
<name>A0A3A1QPC4_9BACI</name>
<dbReference type="AlphaFoldDB" id="A0A3A1QPC4"/>
<feature type="transmembrane region" description="Helical" evidence="1">
    <location>
        <begin position="6"/>
        <end position="24"/>
    </location>
</feature>
<evidence type="ECO:0000256" key="1">
    <source>
        <dbReference type="SAM" id="Phobius"/>
    </source>
</evidence>
<dbReference type="RefSeq" id="WP_119549155.1">
    <property type="nucleotide sequence ID" value="NZ_QXIR01000038.1"/>
</dbReference>
<evidence type="ECO:0000313" key="3">
    <source>
        <dbReference type="Proteomes" id="UP000265801"/>
    </source>
</evidence>
<reference evidence="2 3" key="1">
    <citation type="submission" date="2018-09" db="EMBL/GenBank/DDBJ databases">
        <title>Bacillus saliacetes sp. nov., isolated from Thai shrimp paste (Ka-pi).</title>
        <authorList>
            <person name="Daroonpunt R."/>
            <person name="Tanasupawat S."/>
            <person name="Yiamsombut S."/>
        </authorList>
    </citation>
    <scope>NUCLEOTIDE SEQUENCE [LARGE SCALE GENOMIC DNA]</scope>
    <source>
        <strain evidence="2 3">SKP7-4</strain>
    </source>
</reference>
<feature type="transmembrane region" description="Helical" evidence="1">
    <location>
        <begin position="71"/>
        <end position="91"/>
    </location>
</feature>
<proteinExistence type="predicted"/>
<evidence type="ECO:0000313" key="2">
    <source>
        <dbReference type="EMBL" id="RIW28937.1"/>
    </source>
</evidence>
<dbReference type="Proteomes" id="UP000265801">
    <property type="component" value="Unassembled WGS sequence"/>
</dbReference>
<feature type="transmembrane region" description="Helical" evidence="1">
    <location>
        <begin position="36"/>
        <end position="59"/>
    </location>
</feature>
<accession>A0A3A1QPC4</accession>
<dbReference type="OrthoDB" id="2875617at2"/>
<keyword evidence="1" id="KW-1133">Transmembrane helix</keyword>
<comment type="caution">
    <text evidence="2">The sequence shown here is derived from an EMBL/GenBank/DDBJ whole genome shotgun (WGS) entry which is preliminary data.</text>
</comment>
<protein>
    <submittedName>
        <fullName evidence="2">Uncharacterized protein</fullName>
    </submittedName>
</protein>
<dbReference type="EMBL" id="QXIR01000038">
    <property type="protein sequence ID" value="RIW28937.1"/>
    <property type="molecule type" value="Genomic_DNA"/>
</dbReference>
<feature type="transmembrane region" description="Helical" evidence="1">
    <location>
        <begin position="112"/>
        <end position="135"/>
    </location>
</feature>